<gene>
    <name evidence="2" type="ORF">IQ230_20835</name>
</gene>
<protein>
    <submittedName>
        <fullName evidence="2">Uncharacterized protein</fullName>
    </submittedName>
</protein>
<name>A0ABR9UWR3_9CHRO</name>
<dbReference type="RefSeq" id="WP_193934165.1">
    <property type="nucleotide sequence ID" value="NZ_CAWPMZ010000102.1"/>
</dbReference>
<proteinExistence type="predicted"/>
<organism evidence="2 3">
    <name type="scientific">Gloeocapsopsis crepidinum LEGE 06123</name>
    <dbReference type="NCBI Taxonomy" id="588587"/>
    <lineage>
        <taxon>Bacteria</taxon>
        <taxon>Bacillati</taxon>
        <taxon>Cyanobacteriota</taxon>
        <taxon>Cyanophyceae</taxon>
        <taxon>Oscillatoriophycideae</taxon>
        <taxon>Chroococcales</taxon>
        <taxon>Chroococcaceae</taxon>
        <taxon>Gloeocapsopsis</taxon>
    </lineage>
</organism>
<comment type="caution">
    <text evidence="2">The sequence shown here is derived from an EMBL/GenBank/DDBJ whole genome shotgun (WGS) entry which is preliminary data.</text>
</comment>
<reference evidence="2 3" key="1">
    <citation type="submission" date="2020-10" db="EMBL/GenBank/DDBJ databases">
        <authorList>
            <person name="Castelo-Branco R."/>
            <person name="Eusebio N."/>
            <person name="Adriana R."/>
            <person name="Vieira A."/>
            <person name="Brugerolle De Fraissinette N."/>
            <person name="Rezende De Castro R."/>
            <person name="Schneider M.P."/>
            <person name="Vasconcelos V."/>
            <person name="Leao P.N."/>
        </authorList>
    </citation>
    <scope>NUCLEOTIDE SEQUENCE [LARGE SCALE GENOMIC DNA]</scope>
    <source>
        <strain evidence="2 3">LEGE 06123</strain>
    </source>
</reference>
<accession>A0ABR9UWR3</accession>
<evidence type="ECO:0000256" key="1">
    <source>
        <dbReference type="SAM" id="Phobius"/>
    </source>
</evidence>
<dbReference type="Proteomes" id="UP000651156">
    <property type="component" value="Unassembled WGS sequence"/>
</dbReference>
<feature type="transmembrane region" description="Helical" evidence="1">
    <location>
        <begin position="28"/>
        <end position="46"/>
    </location>
</feature>
<keyword evidence="1" id="KW-0812">Transmembrane</keyword>
<keyword evidence="1" id="KW-1133">Transmembrane helix</keyword>
<keyword evidence="3" id="KW-1185">Reference proteome</keyword>
<sequence>MLNLNFAVLAVAGQSTWEKVQFVLSQDVILFSAANFLEIFFLYRYLAKQGTSC</sequence>
<evidence type="ECO:0000313" key="2">
    <source>
        <dbReference type="EMBL" id="MBE9192753.1"/>
    </source>
</evidence>
<dbReference type="EMBL" id="JADEWN010000064">
    <property type="protein sequence ID" value="MBE9192753.1"/>
    <property type="molecule type" value="Genomic_DNA"/>
</dbReference>
<keyword evidence="1" id="KW-0472">Membrane</keyword>
<evidence type="ECO:0000313" key="3">
    <source>
        <dbReference type="Proteomes" id="UP000651156"/>
    </source>
</evidence>